<feature type="transmembrane region" description="Helical" evidence="8">
    <location>
        <begin position="58"/>
        <end position="80"/>
    </location>
</feature>
<evidence type="ECO:0000256" key="5">
    <source>
        <dbReference type="ARBA" id="ARBA00022692"/>
    </source>
</evidence>
<feature type="transmembrane region" description="Helical" evidence="8">
    <location>
        <begin position="196"/>
        <end position="218"/>
    </location>
</feature>
<reference evidence="9 10" key="1">
    <citation type="submission" date="2021-02" db="EMBL/GenBank/DDBJ databases">
        <title>Characterization of Marinitoga sp. nov. str. BP5-C20A.</title>
        <authorList>
            <person name="Erauso G."/>
            <person name="Postec A."/>
        </authorList>
    </citation>
    <scope>NUCLEOTIDE SEQUENCE [LARGE SCALE GENOMIC DNA]</scope>
    <source>
        <strain evidence="9 10">BP5-C20A</strain>
    </source>
</reference>
<evidence type="ECO:0000256" key="6">
    <source>
        <dbReference type="ARBA" id="ARBA00022989"/>
    </source>
</evidence>
<evidence type="ECO:0000256" key="3">
    <source>
        <dbReference type="ARBA" id="ARBA00022448"/>
    </source>
</evidence>
<keyword evidence="7 8" id="KW-0472">Membrane</keyword>
<evidence type="ECO:0000256" key="2">
    <source>
        <dbReference type="ARBA" id="ARBA00007935"/>
    </source>
</evidence>
<dbReference type="SUPFAM" id="SSF81345">
    <property type="entry name" value="ABC transporter involved in vitamin B12 uptake, BtuC"/>
    <property type="match status" value="1"/>
</dbReference>
<keyword evidence="4" id="KW-1003">Cell membrane</keyword>
<feature type="transmembrane region" description="Helical" evidence="8">
    <location>
        <begin position="156"/>
        <end position="176"/>
    </location>
</feature>
<feature type="transmembrane region" description="Helical" evidence="8">
    <location>
        <begin position="316"/>
        <end position="332"/>
    </location>
</feature>
<protein>
    <submittedName>
        <fullName evidence="9">Iron ABC transporter permease</fullName>
    </submittedName>
</protein>
<proteinExistence type="inferred from homology"/>
<evidence type="ECO:0000313" key="9">
    <source>
        <dbReference type="EMBL" id="WGS65601.1"/>
    </source>
</evidence>
<feature type="transmembrane region" description="Helical" evidence="8">
    <location>
        <begin position="244"/>
        <end position="271"/>
    </location>
</feature>
<keyword evidence="10" id="KW-1185">Reference proteome</keyword>
<keyword evidence="3" id="KW-0813">Transport</keyword>
<feature type="transmembrane region" description="Helical" evidence="8">
    <location>
        <begin position="120"/>
        <end position="144"/>
    </location>
</feature>
<feature type="transmembrane region" description="Helical" evidence="8">
    <location>
        <begin position="92"/>
        <end position="114"/>
    </location>
</feature>
<feature type="transmembrane region" description="Helical" evidence="8">
    <location>
        <begin position="283"/>
        <end position="304"/>
    </location>
</feature>
<dbReference type="PANTHER" id="PTHR30472:SF25">
    <property type="entry name" value="ABC TRANSPORTER PERMEASE PROTEIN MJ0876-RELATED"/>
    <property type="match status" value="1"/>
</dbReference>
<dbReference type="InterPro" id="IPR037294">
    <property type="entry name" value="ABC_BtuC-like"/>
</dbReference>
<sequence>MKKIISGKFSPIFSLLLGVIFVFLSIIIFTSLGTVKIPFKDVMSSFLNKSDNVLYDRIIFNLRLPRVIGTILIGAILAIAGNDFQMIIKNPLADPFIIGISSGASFGAVIYTALKSVYGINLPFGIETFAFLSALIATGIAFALAKEGRKIPVVSLILSGVIVGFVFNSISTLFTVLFWQNLLHVNFWLMGSTGNIVWSDLIILSIFLILQVLINFIFKKHIEVVAMGDDISIFSGINPEKIKLLVLTINIFAVSVVVSKAGIIGFVGLIIPHLVRKFTGPNIYYSTIGSLIYGGIFLGFADLFSRYLFRPTELPIGVTTSLVGTPIFIIIMKRGRKI</sequence>
<dbReference type="Proteomes" id="UP001232493">
    <property type="component" value="Chromosome"/>
</dbReference>
<name>A0ABY8PSI1_9BACT</name>
<dbReference type="Gene3D" id="1.10.3470.10">
    <property type="entry name" value="ABC transporter involved in vitamin B12 uptake, BtuC"/>
    <property type="match status" value="1"/>
</dbReference>
<dbReference type="InterPro" id="IPR000522">
    <property type="entry name" value="ABC_transptr_permease_BtuC"/>
</dbReference>
<dbReference type="Pfam" id="PF01032">
    <property type="entry name" value="FecCD"/>
    <property type="match status" value="1"/>
</dbReference>
<evidence type="ECO:0000256" key="7">
    <source>
        <dbReference type="ARBA" id="ARBA00023136"/>
    </source>
</evidence>
<evidence type="ECO:0000313" key="10">
    <source>
        <dbReference type="Proteomes" id="UP001232493"/>
    </source>
</evidence>
<accession>A0ABY8PSI1</accession>
<dbReference type="PANTHER" id="PTHR30472">
    <property type="entry name" value="FERRIC ENTEROBACTIN TRANSPORT SYSTEM PERMEASE PROTEIN"/>
    <property type="match status" value="1"/>
</dbReference>
<keyword evidence="5 8" id="KW-0812">Transmembrane</keyword>
<dbReference type="EMBL" id="CP069362">
    <property type="protein sequence ID" value="WGS65601.1"/>
    <property type="molecule type" value="Genomic_DNA"/>
</dbReference>
<feature type="transmembrane region" description="Helical" evidence="8">
    <location>
        <begin position="12"/>
        <end position="38"/>
    </location>
</feature>
<gene>
    <name evidence="9" type="ORF">JRV97_03340</name>
</gene>
<comment type="subcellular location">
    <subcellularLocation>
        <location evidence="1">Cell membrane</location>
        <topology evidence="1">Multi-pass membrane protein</topology>
    </subcellularLocation>
</comment>
<organism evidence="9 10">
    <name type="scientific">Marinitoga aeolica</name>
    <dbReference type="NCBI Taxonomy" id="2809031"/>
    <lineage>
        <taxon>Bacteria</taxon>
        <taxon>Thermotogati</taxon>
        <taxon>Thermotogota</taxon>
        <taxon>Thermotogae</taxon>
        <taxon>Petrotogales</taxon>
        <taxon>Petrotogaceae</taxon>
        <taxon>Marinitoga</taxon>
    </lineage>
</organism>
<dbReference type="RefSeq" id="WP_281000183.1">
    <property type="nucleotide sequence ID" value="NZ_CP069362.1"/>
</dbReference>
<keyword evidence="6 8" id="KW-1133">Transmembrane helix</keyword>
<evidence type="ECO:0000256" key="8">
    <source>
        <dbReference type="SAM" id="Phobius"/>
    </source>
</evidence>
<evidence type="ECO:0000256" key="1">
    <source>
        <dbReference type="ARBA" id="ARBA00004651"/>
    </source>
</evidence>
<evidence type="ECO:0000256" key="4">
    <source>
        <dbReference type="ARBA" id="ARBA00022475"/>
    </source>
</evidence>
<comment type="similarity">
    <text evidence="2">Belongs to the binding-protein-dependent transport system permease family. FecCD subfamily.</text>
</comment>
<dbReference type="CDD" id="cd06550">
    <property type="entry name" value="TM_ABC_iron-siderophores_like"/>
    <property type="match status" value="1"/>
</dbReference>